<dbReference type="InterPro" id="IPR000873">
    <property type="entry name" value="AMP-dep_synth/lig_dom"/>
</dbReference>
<dbReference type="EC" id="6.2.1.27" evidence="3"/>
<gene>
    <name evidence="3" type="primary">hbaA</name>
    <name evidence="3" type="ORF">GALL_282360</name>
</gene>
<sequence length="451" mass="47499">MTQSIPLLAHDDLEAVFAWREGKAVPVREFLADVARVAAAMPPNRHVLNACTDRYHVAVGFAAALLSGKVNLLPSTRTADTMRHLRATAPDLFCLVDGACELELPQMVYPPAGGDAATPARIPRIPADQLVARVFTSGSTGAPIPHDKTWGSLVHCIRSGQRRLALPIGTTLVGTVPAQHMYGFESTLLMAFHGDVALSAGHPFYPADIAAELARVPAPRLLVSTPVHLRALLAADVALPPLQLVLCATAPLPAELAHAVEARLGAPLVEIYGSTETGQIATRRTARTDSFSLFDGVELVPAGDGVALASGGHLLAPTPIHDVIERINDVDFLLHGRSADMVNVAGKRSSIAHLNHQLCAVPGVLDGAFFAPDASSTDAVPRLMAFAVAPGVSAATLRRALRARIDPAFMPRPLVLLDALPRNTTGKLPRAALAALAAEHADAAEVVRDED</sequence>
<organism evidence="3">
    <name type="scientific">mine drainage metagenome</name>
    <dbReference type="NCBI Taxonomy" id="410659"/>
    <lineage>
        <taxon>unclassified sequences</taxon>
        <taxon>metagenomes</taxon>
        <taxon>ecological metagenomes</taxon>
    </lineage>
</organism>
<dbReference type="EC" id="6.2.1.25" evidence="3"/>
<feature type="domain" description="AMP-dependent synthetase/ligase" evidence="2">
    <location>
        <begin position="114"/>
        <end position="283"/>
    </location>
</feature>
<dbReference type="GO" id="GO:0018858">
    <property type="term" value="F:benzoate-CoA ligase activity"/>
    <property type="evidence" value="ECO:0007669"/>
    <property type="project" value="UniProtKB-EC"/>
</dbReference>
<dbReference type="EMBL" id="MLJW01000313">
    <property type="protein sequence ID" value="OIQ89865.1"/>
    <property type="molecule type" value="Genomic_DNA"/>
</dbReference>
<accession>A0A1J5R1M4</accession>
<dbReference type="Gene3D" id="3.30.300.30">
    <property type="match status" value="1"/>
</dbReference>
<dbReference type="AlphaFoldDB" id="A0A1J5R1M4"/>
<proteinExistence type="predicted"/>
<dbReference type="Gene3D" id="3.40.50.12780">
    <property type="entry name" value="N-terminal domain of ligase-like"/>
    <property type="match status" value="1"/>
</dbReference>
<dbReference type="Pfam" id="PF00501">
    <property type="entry name" value="AMP-binding"/>
    <property type="match status" value="1"/>
</dbReference>
<name>A0A1J5R1M4_9ZZZZ</name>
<dbReference type="InterPro" id="IPR045851">
    <property type="entry name" value="AMP-bd_C_sf"/>
</dbReference>
<dbReference type="GO" id="GO:0018859">
    <property type="term" value="F:4-hydroxybenzoate-CoA ligase activity"/>
    <property type="evidence" value="ECO:0007669"/>
    <property type="project" value="UniProtKB-EC"/>
</dbReference>
<comment type="caution">
    <text evidence="3">The sequence shown here is derived from an EMBL/GenBank/DDBJ whole genome shotgun (WGS) entry which is preliminary data.</text>
</comment>
<evidence type="ECO:0000313" key="3">
    <source>
        <dbReference type="EMBL" id="OIQ89865.1"/>
    </source>
</evidence>
<dbReference type="InterPro" id="IPR050237">
    <property type="entry name" value="ATP-dep_AMP-bd_enzyme"/>
</dbReference>
<reference evidence="3" key="1">
    <citation type="submission" date="2016-10" db="EMBL/GenBank/DDBJ databases">
        <title>Sequence of Gallionella enrichment culture.</title>
        <authorList>
            <person name="Poehlein A."/>
            <person name="Muehling M."/>
            <person name="Daniel R."/>
        </authorList>
    </citation>
    <scope>NUCLEOTIDE SEQUENCE</scope>
</reference>
<dbReference type="PANTHER" id="PTHR43767">
    <property type="entry name" value="LONG-CHAIN-FATTY-ACID--COA LIGASE"/>
    <property type="match status" value="1"/>
</dbReference>
<evidence type="ECO:0000259" key="2">
    <source>
        <dbReference type="Pfam" id="PF00501"/>
    </source>
</evidence>
<dbReference type="InterPro" id="IPR042099">
    <property type="entry name" value="ANL_N_sf"/>
</dbReference>
<dbReference type="SUPFAM" id="SSF56801">
    <property type="entry name" value="Acetyl-CoA synthetase-like"/>
    <property type="match status" value="1"/>
</dbReference>
<keyword evidence="1 3" id="KW-0436">Ligase</keyword>
<protein>
    <submittedName>
        <fullName evidence="3">4-hydroxybenzoate--CoA/benzoate--CoA ligase</fullName>
        <ecNumber evidence="3">6.2.1.25</ecNumber>
        <ecNumber evidence="3">6.2.1.27</ecNumber>
    </submittedName>
</protein>
<dbReference type="PANTHER" id="PTHR43767:SF8">
    <property type="entry name" value="LONG-CHAIN-FATTY-ACID--COA LIGASE"/>
    <property type="match status" value="1"/>
</dbReference>
<evidence type="ECO:0000256" key="1">
    <source>
        <dbReference type="ARBA" id="ARBA00022598"/>
    </source>
</evidence>